<dbReference type="AlphaFoldDB" id="A0AAW1AQC0"/>
<dbReference type="Gene3D" id="3.30.40.10">
    <property type="entry name" value="Zinc/RING finger domain, C3HC4 (zinc finger)"/>
    <property type="match status" value="1"/>
</dbReference>
<gene>
    <name evidence="7" type="ORF">NXF25_018064</name>
</gene>
<evidence type="ECO:0000256" key="2">
    <source>
        <dbReference type="ARBA" id="ARBA00022771"/>
    </source>
</evidence>
<reference evidence="7 8" key="1">
    <citation type="journal article" date="2024" name="Proc. Natl. Acad. Sci. U.S.A.">
        <title>The genetic regulatory architecture and epigenomic basis for age-related changes in rattlesnake venom.</title>
        <authorList>
            <person name="Hogan M.P."/>
            <person name="Holding M.L."/>
            <person name="Nystrom G.S."/>
            <person name="Colston T.J."/>
            <person name="Bartlett D.A."/>
            <person name="Mason A.J."/>
            <person name="Ellsworth S.A."/>
            <person name="Rautsaw R.M."/>
            <person name="Lawrence K.C."/>
            <person name="Strickland J.L."/>
            <person name="He B."/>
            <person name="Fraser P."/>
            <person name="Margres M.J."/>
            <person name="Gilbert D.M."/>
            <person name="Gibbs H.L."/>
            <person name="Parkinson C.L."/>
            <person name="Rokyta D.R."/>
        </authorList>
    </citation>
    <scope>NUCLEOTIDE SEQUENCE [LARGE SCALE GENOMIC DNA]</scope>
    <source>
        <strain evidence="7">DRR0105</strain>
    </source>
</reference>
<dbReference type="InterPro" id="IPR013083">
    <property type="entry name" value="Znf_RING/FYVE/PHD"/>
</dbReference>
<evidence type="ECO:0000256" key="4">
    <source>
        <dbReference type="PROSITE-ProRule" id="PRU00175"/>
    </source>
</evidence>
<dbReference type="CDD" id="cd16670">
    <property type="entry name" value="RING-H2_RNF215"/>
    <property type="match status" value="1"/>
</dbReference>
<dbReference type="GO" id="GO:0008270">
    <property type="term" value="F:zinc ion binding"/>
    <property type="evidence" value="ECO:0007669"/>
    <property type="project" value="UniProtKB-KW"/>
</dbReference>
<protein>
    <submittedName>
        <fullName evidence="7">RING finger protein</fullName>
    </submittedName>
</protein>
<evidence type="ECO:0000256" key="3">
    <source>
        <dbReference type="ARBA" id="ARBA00022833"/>
    </source>
</evidence>
<evidence type="ECO:0000313" key="8">
    <source>
        <dbReference type="Proteomes" id="UP001474421"/>
    </source>
</evidence>
<proteinExistence type="predicted"/>
<feature type="region of interest" description="Disordered" evidence="5">
    <location>
        <begin position="69"/>
        <end position="100"/>
    </location>
</feature>
<keyword evidence="1" id="KW-0479">Metal-binding</keyword>
<evidence type="ECO:0000256" key="5">
    <source>
        <dbReference type="SAM" id="MobiDB-lite"/>
    </source>
</evidence>
<evidence type="ECO:0000259" key="6">
    <source>
        <dbReference type="PROSITE" id="PS50089"/>
    </source>
</evidence>
<dbReference type="PANTHER" id="PTHR16200">
    <property type="entry name" value="RING ZINC FINGER"/>
    <property type="match status" value="1"/>
</dbReference>
<feature type="domain" description="RING-type" evidence="6">
    <location>
        <begin position="431"/>
        <end position="472"/>
    </location>
</feature>
<keyword evidence="8" id="KW-1185">Reference proteome</keyword>
<name>A0AAW1AQC0_CROAD</name>
<dbReference type="SUPFAM" id="SSF57850">
    <property type="entry name" value="RING/U-box"/>
    <property type="match status" value="1"/>
</dbReference>
<accession>A0AAW1AQC0</accession>
<dbReference type="SMART" id="SM00184">
    <property type="entry name" value="RING"/>
    <property type="match status" value="1"/>
</dbReference>
<keyword evidence="3" id="KW-0862">Zinc</keyword>
<dbReference type="InterPro" id="IPR051073">
    <property type="entry name" value="ZNRF3_Arkadia_E3_ligases"/>
</dbReference>
<evidence type="ECO:0000256" key="1">
    <source>
        <dbReference type="ARBA" id="ARBA00022723"/>
    </source>
</evidence>
<dbReference type="EMBL" id="JAOTOJ010000018">
    <property type="protein sequence ID" value="KAK9391675.1"/>
    <property type="molecule type" value="Genomic_DNA"/>
</dbReference>
<keyword evidence="2 4" id="KW-0863">Zinc-finger</keyword>
<dbReference type="InterPro" id="IPR001841">
    <property type="entry name" value="Znf_RING"/>
</dbReference>
<dbReference type="Proteomes" id="UP001474421">
    <property type="component" value="Unassembled WGS sequence"/>
</dbReference>
<dbReference type="FunFam" id="3.50.30.30:FF:000031">
    <property type="entry name" value="RING finger protein 215"/>
    <property type="match status" value="1"/>
</dbReference>
<dbReference type="PROSITE" id="PS50089">
    <property type="entry name" value="ZF_RING_2"/>
    <property type="match status" value="1"/>
</dbReference>
<evidence type="ECO:0000313" key="7">
    <source>
        <dbReference type="EMBL" id="KAK9391675.1"/>
    </source>
</evidence>
<organism evidence="7 8">
    <name type="scientific">Crotalus adamanteus</name>
    <name type="common">Eastern diamondback rattlesnake</name>
    <dbReference type="NCBI Taxonomy" id="8729"/>
    <lineage>
        <taxon>Eukaryota</taxon>
        <taxon>Metazoa</taxon>
        <taxon>Chordata</taxon>
        <taxon>Craniata</taxon>
        <taxon>Vertebrata</taxon>
        <taxon>Euteleostomi</taxon>
        <taxon>Lepidosauria</taxon>
        <taxon>Squamata</taxon>
        <taxon>Bifurcata</taxon>
        <taxon>Unidentata</taxon>
        <taxon>Episquamata</taxon>
        <taxon>Toxicofera</taxon>
        <taxon>Serpentes</taxon>
        <taxon>Colubroidea</taxon>
        <taxon>Viperidae</taxon>
        <taxon>Crotalinae</taxon>
        <taxon>Crotalus</taxon>
    </lineage>
</organism>
<comment type="caution">
    <text evidence="7">The sequence shown here is derived from an EMBL/GenBank/DDBJ whole genome shotgun (WGS) entry which is preliminary data.</text>
</comment>
<dbReference type="Pfam" id="PF13639">
    <property type="entry name" value="zf-RING_2"/>
    <property type="match status" value="1"/>
</dbReference>
<dbReference type="Gene3D" id="3.50.30.30">
    <property type="match status" value="1"/>
</dbReference>
<sequence>MVETLLCVHLCNKPWLRGGLMRAESLGLSPSPVHAAGAALQQTLASWELSHPASGPQSKPRLGLRVQRAQLPSEAGQEAARRERGQPGLRRQQMRRRRWGCRRAGGRAAGGWRGGPREAVGRRRAAARAMAGRAVPGLLPWLLGALGGLVAAAEVPSPGSPAAQVEVTLRGGAEPVRGCTLQGALLGRAGLELQPAAAAAAVRGSLVLVNDTDPRLEDEDPWIGVVPVEGEQAEVPKHHKEESFARAVVNKMKRALVLGASALLILALNQNTIRELDVSQVLSKPVVIVQTSENVTKLLGALLRGLQATAKITYQAGLLENMGLTLTLWSTCGLSRGGVYAEWQGVICTGENSSKVQKYLQQLWNAILLIALILCTGVIVQAQRHSRHSQLDQESELDLKQHIAQKLLALKTRRYHPGRSPHSWAHEIDSCAICLDQFQKNQCLRVLPCLHEFHQDCVDPWLLLQQTCPLCKHNILGNCC</sequence>